<proteinExistence type="predicted"/>
<dbReference type="RefSeq" id="YP_007006094.1">
    <property type="nucleotide sequence ID" value="NC_019516.2"/>
</dbReference>
<sequence length="81" mass="8214">MATNKHFHIKHGLTVGSGVDNSGTATREVITNSGQLVDVGALNSLTTTNKTSIVAAVNEVKGLAGQNATIDDIIALSIALG</sequence>
<dbReference type="Proteomes" id="UP000007178">
    <property type="component" value="Segment"/>
</dbReference>
<dbReference type="EMBL" id="JQ245707">
    <property type="protein sequence ID" value="AEZ65681.1"/>
    <property type="molecule type" value="Genomic_DNA"/>
</dbReference>
<keyword evidence="2" id="KW-1185">Reference proteome</keyword>
<dbReference type="KEGG" id="vg:14013885"/>
<name>H6WFV6_9CAUD</name>
<protein>
    <submittedName>
        <fullName evidence="1">Virion structural protein and packaging</fullName>
    </submittedName>
</protein>
<evidence type="ECO:0000313" key="2">
    <source>
        <dbReference type="Proteomes" id="UP000007178"/>
    </source>
</evidence>
<reference evidence="1 2" key="1">
    <citation type="journal article" date="2012" name="Proc. Natl. Acad. Sci. U.S.A.">
        <title>A novel lineage of myoviruses infecting cyanobacteria is widespread in the oceans.</title>
        <authorList>
            <person name="Sabehi G."/>
            <person name="Shaulov L."/>
            <person name="Silver D.H."/>
            <person name="Yanai I."/>
            <person name="Harel A."/>
            <person name="Lindell D."/>
        </authorList>
    </citation>
    <scope>NUCLEOTIDE SEQUENCE [LARGE SCALE GENOMIC DNA]</scope>
</reference>
<accession>H6WFV6</accession>
<evidence type="ECO:0000313" key="1">
    <source>
        <dbReference type="EMBL" id="AEZ65681.1"/>
    </source>
</evidence>
<dbReference type="GeneID" id="14013885"/>
<organism evidence="1 2">
    <name type="scientific">Cyanophage S-TIM5</name>
    <dbReference type="NCBI Taxonomy" id="1137745"/>
    <lineage>
        <taxon>Viruses</taxon>
        <taxon>Duplodnaviria</taxon>
        <taxon>Heunggongvirae</taxon>
        <taxon>Uroviricota</taxon>
        <taxon>Caudoviricetes</taxon>
        <taxon>Aurunvirus</taxon>
        <taxon>Aurunvirus STIM5</taxon>
    </lineage>
</organism>